<dbReference type="NCBIfam" id="NF005524">
    <property type="entry name" value="PRK07168.1"/>
    <property type="match status" value="1"/>
</dbReference>
<evidence type="ECO:0000259" key="10">
    <source>
        <dbReference type="Pfam" id="PF00590"/>
    </source>
</evidence>
<accession>A0A9W5NMH7</accession>
<dbReference type="EMBL" id="AHER01000062">
    <property type="protein sequence ID" value="EJR11986.1"/>
    <property type="molecule type" value="Genomic_DNA"/>
</dbReference>
<dbReference type="CDD" id="cd11642">
    <property type="entry name" value="SUMT"/>
    <property type="match status" value="1"/>
</dbReference>
<dbReference type="InterPro" id="IPR006366">
    <property type="entry name" value="CobA/CysG_C"/>
</dbReference>
<reference evidence="11" key="1">
    <citation type="submission" date="2012-04" db="EMBL/GenBank/DDBJ databases">
        <title>The Genome Sequence of Bacillus cereus VD014.</title>
        <authorList>
            <consortium name="The Broad Institute Genome Sequencing Platform"/>
            <consortium name="The Broad Institute Genome Sequencing Center for Infectious Disease"/>
            <person name="Feldgarden M."/>
            <person name="Van der Auwera G.A."/>
            <person name="Mahillon J."/>
            <person name="Duprez V."/>
            <person name="Timmery S."/>
            <person name="Mattelet C."/>
            <person name="Dierick K."/>
            <person name="Sun M."/>
            <person name="Yu Z."/>
            <person name="Zhu L."/>
            <person name="Hu X."/>
            <person name="Shank E.B."/>
            <person name="Swiecicka I."/>
            <person name="Hansen B.M."/>
            <person name="Andrup L."/>
            <person name="Young S.K."/>
            <person name="Zeng Q."/>
            <person name="Gargeya S."/>
            <person name="Fitzgerald M."/>
            <person name="Haas B."/>
            <person name="Abouelleil A."/>
            <person name="Alvarado L."/>
            <person name="Arachchi H.M."/>
            <person name="Berlin A."/>
            <person name="Chapman S.B."/>
            <person name="Goldberg J."/>
            <person name="Griggs A."/>
            <person name="Gujja S."/>
            <person name="Hansen M."/>
            <person name="Howarth C."/>
            <person name="Imamovic A."/>
            <person name="Larimer J."/>
            <person name="McCowen C."/>
            <person name="Montmayeur A."/>
            <person name="Murphy C."/>
            <person name="Neiman D."/>
            <person name="Pearson M."/>
            <person name="Priest M."/>
            <person name="Roberts A."/>
            <person name="Saif S."/>
            <person name="Shea T."/>
            <person name="Sisk P."/>
            <person name="Sykes S."/>
            <person name="Wortman J."/>
            <person name="Nusbaum C."/>
            <person name="Birren B."/>
        </authorList>
    </citation>
    <scope>NUCLEOTIDE SEQUENCE</scope>
    <source>
        <strain evidence="11">VD014</strain>
    </source>
</reference>
<proteinExistence type="inferred from homology"/>
<sequence>MNGYVYLVGAGPGDEGLITKKAINCLERADIVLYDRLLNPILLSYTKGTCELIYCGKMPKSHTMRQEMINARLLQFAKEGKIVVRLKGGDPSIFGRVGEEADTLAAANIPYEIVPGITSSIAASSYAGIPLTHRDYSNSVTLLTGHSKDPLTDHGKYNSSHNSNTIAYYMGIKNLPTICKNLLQAGKKKETPVAVIEWGTTGKQRVVTGTLATIVHNVENENISNPSMTIVGDVVSLRNRIAWKERKPLHGKKVLFASATNKESSLKQMLQESGAETYQIPIFQKEGYTLTSEQINEIFSVDRLVFCSAESVEILMQSCSKHHKDIRSLQAELQHMNLPAEEKLMQCGLLSKPAEFSSDTTVYLGRNINRIAIIQEKMGAGSYMMTHEYKIDYRFDEIHSRMLSEFSWDSIVFEGRASIDTFLAEVKHLGFKHVLNLPFSYTDAPTLHYANKIGFHNVDHQLQEIIWGSDRDAVIDRKACDPIKL</sequence>
<evidence type="ECO:0000313" key="12">
    <source>
        <dbReference type="Proteomes" id="UP000006607"/>
    </source>
</evidence>
<dbReference type="InterPro" id="IPR050161">
    <property type="entry name" value="Siro_Cobalamin_biosynth"/>
</dbReference>
<dbReference type="FunFam" id="3.30.950.10:FF:000001">
    <property type="entry name" value="Siroheme synthase"/>
    <property type="match status" value="1"/>
</dbReference>
<dbReference type="InterPro" id="IPR035996">
    <property type="entry name" value="4pyrrol_Methylase_sf"/>
</dbReference>
<dbReference type="PROSITE" id="PS00840">
    <property type="entry name" value="SUMT_2"/>
    <property type="match status" value="1"/>
</dbReference>
<organism evidence="11 12">
    <name type="scientific">Bacillus cereus (strain VD014)</name>
    <dbReference type="NCBI Taxonomy" id="1053223"/>
    <lineage>
        <taxon>Bacteria</taxon>
        <taxon>Bacillati</taxon>
        <taxon>Bacillota</taxon>
        <taxon>Bacilli</taxon>
        <taxon>Bacillales</taxon>
        <taxon>Bacillaceae</taxon>
        <taxon>Bacillus</taxon>
        <taxon>Bacillus cereus group</taxon>
    </lineage>
</organism>
<dbReference type="PANTHER" id="PTHR45790">
    <property type="entry name" value="SIROHEME SYNTHASE-RELATED"/>
    <property type="match status" value="1"/>
</dbReference>
<feature type="domain" description="Tetrapyrrole methylase" evidence="10">
    <location>
        <begin position="5"/>
        <end position="214"/>
    </location>
</feature>
<evidence type="ECO:0000256" key="7">
    <source>
        <dbReference type="ARBA" id="ARBA00023244"/>
    </source>
</evidence>
<dbReference type="InterPro" id="IPR014777">
    <property type="entry name" value="4pyrrole_Mease_sub1"/>
</dbReference>
<dbReference type="InterPro" id="IPR036108">
    <property type="entry name" value="4pyrrol_syn_uPrphyn_synt_sf"/>
</dbReference>
<dbReference type="NCBIfam" id="TIGR01469">
    <property type="entry name" value="cobA_cysG_Cterm"/>
    <property type="match status" value="1"/>
</dbReference>
<keyword evidence="5 9" id="KW-0808">Transferase</keyword>
<dbReference type="AlphaFoldDB" id="A0A9W5NMH7"/>
<protein>
    <recommendedName>
        <fullName evidence="3">Uroporphyrinogen-III C-methyltransferase</fullName>
        <ecNumber evidence="2">2.1.1.107</ecNumber>
    </recommendedName>
    <alternativeName>
        <fullName evidence="8">Uroporphyrinogen III methylase</fullName>
    </alternativeName>
</protein>
<dbReference type="InterPro" id="IPR014776">
    <property type="entry name" value="4pyrrole_Mease_sub2"/>
</dbReference>
<gene>
    <name evidence="11" type="ORF">IIA_05821</name>
</gene>
<evidence type="ECO:0000256" key="6">
    <source>
        <dbReference type="ARBA" id="ARBA00022691"/>
    </source>
</evidence>
<keyword evidence="4 9" id="KW-0489">Methyltransferase</keyword>
<evidence type="ECO:0000256" key="3">
    <source>
        <dbReference type="ARBA" id="ARBA00018323"/>
    </source>
</evidence>
<evidence type="ECO:0000256" key="1">
    <source>
        <dbReference type="ARBA" id="ARBA00005879"/>
    </source>
</evidence>
<dbReference type="SUPFAM" id="SSF53790">
    <property type="entry name" value="Tetrapyrrole methylase"/>
    <property type="match status" value="1"/>
</dbReference>
<dbReference type="GO" id="GO:0004851">
    <property type="term" value="F:uroporphyrin-III C-methyltransferase activity"/>
    <property type="evidence" value="ECO:0007669"/>
    <property type="project" value="UniProtKB-EC"/>
</dbReference>
<dbReference type="GO" id="GO:0032259">
    <property type="term" value="P:methylation"/>
    <property type="evidence" value="ECO:0007669"/>
    <property type="project" value="UniProtKB-KW"/>
</dbReference>
<evidence type="ECO:0000313" key="11">
    <source>
        <dbReference type="EMBL" id="EJR11986.1"/>
    </source>
</evidence>
<keyword evidence="6" id="KW-0949">S-adenosyl-L-methionine</keyword>
<comment type="similarity">
    <text evidence="1 9">Belongs to the precorrin methyltransferase family.</text>
</comment>
<dbReference type="RefSeq" id="WP_001014977.1">
    <property type="nucleotide sequence ID" value="NZ_JH792027.1"/>
</dbReference>
<dbReference type="GO" id="GO:0019354">
    <property type="term" value="P:siroheme biosynthetic process"/>
    <property type="evidence" value="ECO:0007669"/>
    <property type="project" value="InterPro"/>
</dbReference>
<dbReference type="SUPFAM" id="SSF69618">
    <property type="entry name" value="HemD-like"/>
    <property type="match status" value="1"/>
</dbReference>
<dbReference type="Gene3D" id="3.40.50.10090">
    <property type="match status" value="1"/>
</dbReference>
<evidence type="ECO:0000256" key="5">
    <source>
        <dbReference type="ARBA" id="ARBA00022679"/>
    </source>
</evidence>
<keyword evidence="7" id="KW-0627">Porphyrin biosynthesis</keyword>
<dbReference type="GO" id="GO:0004852">
    <property type="term" value="F:uroporphyrinogen-III synthase activity"/>
    <property type="evidence" value="ECO:0007669"/>
    <property type="project" value="InterPro"/>
</dbReference>
<dbReference type="Proteomes" id="UP000006607">
    <property type="component" value="Unassembled WGS sequence"/>
</dbReference>
<dbReference type="Pfam" id="PF00590">
    <property type="entry name" value="TP_methylase"/>
    <property type="match status" value="1"/>
</dbReference>
<comment type="caution">
    <text evidence="11">The sequence shown here is derived from an EMBL/GenBank/DDBJ whole genome shotgun (WGS) entry which is preliminary data.</text>
</comment>
<dbReference type="InterPro" id="IPR000878">
    <property type="entry name" value="4pyrrol_Mease"/>
</dbReference>
<dbReference type="FunFam" id="3.40.1010.10:FF:000001">
    <property type="entry name" value="Siroheme synthase"/>
    <property type="match status" value="1"/>
</dbReference>
<dbReference type="Gene3D" id="3.40.1010.10">
    <property type="entry name" value="Cobalt-precorrin-4 Transmethylase, Domain 1"/>
    <property type="match status" value="1"/>
</dbReference>
<dbReference type="Gene3D" id="3.30.950.10">
    <property type="entry name" value="Methyltransferase, Cobalt-precorrin-4 Transmethylase, Domain 2"/>
    <property type="match status" value="1"/>
</dbReference>
<evidence type="ECO:0000256" key="9">
    <source>
        <dbReference type="RuleBase" id="RU003960"/>
    </source>
</evidence>
<evidence type="ECO:0000256" key="8">
    <source>
        <dbReference type="ARBA" id="ARBA00079776"/>
    </source>
</evidence>
<dbReference type="EC" id="2.1.1.107" evidence="2"/>
<evidence type="ECO:0000256" key="4">
    <source>
        <dbReference type="ARBA" id="ARBA00022603"/>
    </source>
</evidence>
<evidence type="ECO:0000256" key="2">
    <source>
        <dbReference type="ARBA" id="ARBA00012162"/>
    </source>
</evidence>
<dbReference type="NCBIfam" id="NF004790">
    <property type="entry name" value="PRK06136.1"/>
    <property type="match status" value="1"/>
</dbReference>
<dbReference type="PANTHER" id="PTHR45790:SF3">
    <property type="entry name" value="S-ADENOSYL-L-METHIONINE-DEPENDENT UROPORPHYRINOGEN III METHYLTRANSFERASE, CHLOROPLASTIC"/>
    <property type="match status" value="1"/>
</dbReference>
<dbReference type="InterPro" id="IPR003043">
    <property type="entry name" value="Uropor_MeTrfase_CS"/>
</dbReference>
<name>A0A9W5NMH7_BACC8</name>